<proteinExistence type="predicted"/>
<feature type="transmembrane region" description="Helical" evidence="5">
    <location>
        <begin position="55"/>
        <end position="75"/>
    </location>
</feature>
<evidence type="ECO:0000313" key="8">
    <source>
        <dbReference type="Proteomes" id="UP001235939"/>
    </source>
</evidence>
<dbReference type="Proteomes" id="UP001235939">
    <property type="component" value="Chromosome 17"/>
</dbReference>
<protein>
    <recommendedName>
        <fullName evidence="6">Amino acid transporter transmembrane domain-containing protein</fullName>
    </recommendedName>
</protein>
<keyword evidence="8" id="KW-1185">Reference proteome</keyword>
<dbReference type="PANTHER" id="PTHR22950">
    <property type="entry name" value="AMINO ACID TRANSPORTER"/>
    <property type="match status" value="1"/>
</dbReference>
<gene>
    <name evidence="7" type="ORF">LAZ67_17000835</name>
</gene>
<evidence type="ECO:0000259" key="6">
    <source>
        <dbReference type="Pfam" id="PF01490"/>
    </source>
</evidence>
<evidence type="ECO:0000256" key="5">
    <source>
        <dbReference type="SAM" id="Phobius"/>
    </source>
</evidence>
<feature type="transmembrane region" description="Helical" evidence="5">
    <location>
        <begin position="171"/>
        <end position="191"/>
    </location>
</feature>
<keyword evidence="3 5" id="KW-1133">Transmembrane helix</keyword>
<feature type="transmembrane region" description="Helical" evidence="5">
    <location>
        <begin position="245"/>
        <end position="271"/>
    </location>
</feature>
<feature type="transmembrane region" description="Helical" evidence="5">
    <location>
        <begin position="25"/>
        <end position="49"/>
    </location>
</feature>
<evidence type="ECO:0000256" key="2">
    <source>
        <dbReference type="ARBA" id="ARBA00022692"/>
    </source>
</evidence>
<keyword evidence="4 5" id="KW-0472">Membrane</keyword>
<evidence type="ECO:0000256" key="3">
    <source>
        <dbReference type="ARBA" id="ARBA00022989"/>
    </source>
</evidence>
<comment type="subcellular location">
    <subcellularLocation>
        <location evidence="1">Membrane</location>
        <topology evidence="1">Multi-pass membrane protein</topology>
    </subcellularLocation>
</comment>
<dbReference type="Pfam" id="PF01490">
    <property type="entry name" value="Aa_trans"/>
    <property type="match status" value="1"/>
</dbReference>
<feature type="transmembrane region" description="Helical" evidence="5">
    <location>
        <begin position="144"/>
        <end position="165"/>
    </location>
</feature>
<name>A0ABY6LEA5_9ARAC</name>
<feature type="transmembrane region" description="Helical" evidence="5">
    <location>
        <begin position="353"/>
        <end position="376"/>
    </location>
</feature>
<feature type="domain" description="Amino acid transporter transmembrane" evidence="6">
    <location>
        <begin position="24"/>
        <end position="412"/>
    </location>
</feature>
<evidence type="ECO:0000256" key="4">
    <source>
        <dbReference type="ARBA" id="ARBA00023136"/>
    </source>
</evidence>
<accession>A0ABY6LEA5</accession>
<evidence type="ECO:0000256" key="1">
    <source>
        <dbReference type="ARBA" id="ARBA00004141"/>
    </source>
</evidence>
<dbReference type="EMBL" id="CP092879">
    <property type="protein sequence ID" value="UYV79039.1"/>
    <property type="molecule type" value="Genomic_DNA"/>
</dbReference>
<evidence type="ECO:0000313" key="7">
    <source>
        <dbReference type="EMBL" id="UYV79039.1"/>
    </source>
</evidence>
<feature type="transmembrane region" description="Helical" evidence="5">
    <location>
        <begin position="396"/>
        <end position="416"/>
    </location>
</feature>
<keyword evidence="2 5" id="KW-0812">Transmembrane</keyword>
<reference evidence="7 8" key="1">
    <citation type="submission" date="2022-01" db="EMBL/GenBank/DDBJ databases">
        <title>A chromosomal length assembly of Cordylochernes scorpioides.</title>
        <authorList>
            <person name="Zeh D."/>
            <person name="Zeh J."/>
        </authorList>
    </citation>
    <scope>NUCLEOTIDE SEQUENCE [LARGE SCALE GENOMIC DNA]</scope>
    <source>
        <strain evidence="7">IN4F17</strain>
        <tissue evidence="7">Whole Body</tissue>
    </source>
</reference>
<dbReference type="InterPro" id="IPR013057">
    <property type="entry name" value="AA_transpt_TM"/>
</dbReference>
<organism evidence="7 8">
    <name type="scientific">Cordylochernes scorpioides</name>
    <dbReference type="NCBI Taxonomy" id="51811"/>
    <lineage>
        <taxon>Eukaryota</taxon>
        <taxon>Metazoa</taxon>
        <taxon>Ecdysozoa</taxon>
        <taxon>Arthropoda</taxon>
        <taxon>Chelicerata</taxon>
        <taxon>Arachnida</taxon>
        <taxon>Pseudoscorpiones</taxon>
        <taxon>Cheliferoidea</taxon>
        <taxon>Chernetidae</taxon>
        <taxon>Cordylochernes</taxon>
    </lineage>
</organism>
<dbReference type="PANTHER" id="PTHR22950:SF703">
    <property type="entry name" value="AMINO ACID TRANSPORTER TRANSMEMBRANE DOMAIN-CONTAINING PROTEIN"/>
    <property type="match status" value="1"/>
</dbReference>
<sequence>MLRRNCSRLRFSESEHEVPKKKKGLSVFMTIMFIMGDQAGAGMMAISRAFVDTEWYGVAMLLYYSVVAGLMGVLLGKSWMIVEERWPHYRIQKCGNPYPTIGEKAVGPWIKIPVSICSYFSLLGSDIVYILVISKFLQQMFPQLNISFCVWILILSMILLPILYLGTPHDFWPIAVLAIITTATCCVLALVQMYKEYTDVTHITGAKVEITADRFFLAMSTFGFAYGGTPAFPSFQNDMKNRKKFSLAVTIAYIGLVIMYVSMGLAGKYVYGDRVADNVLESLSAGPLRTAAQVLIIIHFAAAFQLMANSPCQEVEEYLKAPKKFGWKRVAIRTSVMAFMVFVSESIPEFGKVLNLVGAFAGTSVIFIFPPIFYYLLCRPRGEWAGRRISWWNKALLAHVLILGIFTVCAGTFASLKAIVSPDAFAVPCYLQWLIHK</sequence>